<feature type="binding site" evidence="14">
    <location>
        <position position="111"/>
    </location>
    <ligand>
        <name>NAD(+)</name>
        <dbReference type="ChEBI" id="CHEBI:57540"/>
    </ligand>
</feature>
<keyword evidence="17" id="KW-1185">Reference proteome</keyword>
<dbReference type="InterPro" id="IPR041663">
    <property type="entry name" value="DisA/LigA_HHH"/>
</dbReference>
<dbReference type="CDD" id="cd00114">
    <property type="entry name" value="LIGANc"/>
    <property type="match status" value="1"/>
</dbReference>
<dbReference type="Pfam" id="PF12826">
    <property type="entry name" value="HHH_2"/>
    <property type="match status" value="1"/>
</dbReference>
<reference evidence="16 17" key="1">
    <citation type="submission" date="2019-02" db="EMBL/GenBank/DDBJ databases">
        <title>Apibacter muscae sp. nov.: a novel member of the house fly microbiota.</title>
        <authorList>
            <person name="Park R."/>
        </authorList>
    </citation>
    <scope>NUCLEOTIDE SEQUENCE [LARGE SCALE GENOMIC DNA]</scope>
    <source>
        <strain evidence="16 17">AL1</strain>
    </source>
</reference>
<feature type="binding site" evidence="14">
    <location>
        <position position="403"/>
    </location>
    <ligand>
        <name>Zn(2+)</name>
        <dbReference type="ChEBI" id="CHEBI:29105"/>
    </ligand>
</feature>
<dbReference type="Gene3D" id="3.40.50.10190">
    <property type="entry name" value="BRCT domain"/>
    <property type="match status" value="1"/>
</dbReference>
<feature type="binding site" evidence="14">
    <location>
        <position position="285"/>
    </location>
    <ligand>
        <name>NAD(+)</name>
        <dbReference type="ChEBI" id="CHEBI:57540"/>
    </ligand>
</feature>
<dbReference type="Gene3D" id="1.10.150.20">
    <property type="entry name" value="5' to 3' exonuclease, C-terminal subdomain"/>
    <property type="match status" value="2"/>
</dbReference>
<dbReference type="Gene3D" id="3.30.470.30">
    <property type="entry name" value="DNA ligase/mRNA capping enzyme"/>
    <property type="match status" value="1"/>
</dbReference>
<comment type="caution">
    <text evidence="16">The sequence shown here is derived from an EMBL/GenBank/DDBJ whole genome shotgun (WGS) entry which is preliminary data.</text>
</comment>
<evidence type="ECO:0000256" key="7">
    <source>
        <dbReference type="ARBA" id="ARBA00022763"/>
    </source>
</evidence>
<proteinExistence type="inferred from homology"/>
<dbReference type="InterPro" id="IPR004149">
    <property type="entry name" value="Znf_DNAligase_C4"/>
</dbReference>
<dbReference type="GO" id="GO:0005829">
    <property type="term" value="C:cytosol"/>
    <property type="evidence" value="ECO:0007669"/>
    <property type="project" value="TreeGrafter"/>
</dbReference>
<evidence type="ECO:0000256" key="10">
    <source>
        <dbReference type="ARBA" id="ARBA00023027"/>
    </source>
</evidence>
<dbReference type="Pfam" id="PF01653">
    <property type="entry name" value="DNA_ligase_aden"/>
    <property type="match status" value="1"/>
</dbReference>
<evidence type="ECO:0000256" key="9">
    <source>
        <dbReference type="ARBA" id="ARBA00022842"/>
    </source>
</evidence>
<dbReference type="Proteomes" id="UP000319499">
    <property type="component" value="Unassembled WGS sequence"/>
</dbReference>
<dbReference type="GO" id="GO:0006260">
    <property type="term" value="P:DNA replication"/>
    <property type="evidence" value="ECO:0007669"/>
    <property type="project" value="UniProtKB-KW"/>
</dbReference>
<evidence type="ECO:0000256" key="5">
    <source>
        <dbReference type="ARBA" id="ARBA00022705"/>
    </source>
</evidence>
<dbReference type="InterPro" id="IPR003583">
    <property type="entry name" value="Hlx-hairpin-Hlx_DNA-bd_motif"/>
</dbReference>
<keyword evidence="8 14" id="KW-0862">Zinc</keyword>
<evidence type="ECO:0000256" key="4">
    <source>
        <dbReference type="ARBA" id="ARBA00022598"/>
    </source>
</evidence>
<dbReference type="AlphaFoldDB" id="A0A563DBL9"/>
<dbReference type="SMART" id="SM00292">
    <property type="entry name" value="BRCT"/>
    <property type="match status" value="1"/>
</dbReference>
<keyword evidence="5 14" id="KW-0235">DNA replication</keyword>
<feature type="active site" description="N6-AMP-lysine intermediate" evidence="14">
    <location>
        <position position="113"/>
    </location>
</feature>
<dbReference type="SUPFAM" id="SSF52113">
    <property type="entry name" value="BRCT domain"/>
    <property type="match status" value="1"/>
</dbReference>
<feature type="binding site" evidence="14">
    <location>
        <position position="309"/>
    </location>
    <ligand>
        <name>NAD(+)</name>
        <dbReference type="ChEBI" id="CHEBI:57540"/>
    </ligand>
</feature>
<feature type="binding site" evidence="14">
    <location>
        <position position="421"/>
    </location>
    <ligand>
        <name>Zn(2+)</name>
        <dbReference type="ChEBI" id="CHEBI:29105"/>
    </ligand>
</feature>
<dbReference type="FunFam" id="1.10.150.20:FF:000006">
    <property type="entry name" value="DNA ligase"/>
    <property type="match status" value="1"/>
</dbReference>
<comment type="catalytic activity">
    <reaction evidence="12 14">
        <text>NAD(+) + (deoxyribonucleotide)n-3'-hydroxyl + 5'-phospho-(deoxyribonucleotide)m = (deoxyribonucleotide)n+m + AMP + beta-nicotinamide D-nucleotide.</text>
        <dbReference type="EC" id="6.5.1.2"/>
    </reaction>
</comment>
<dbReference type="Pfam" id="PF03119">
    <property type="entry name" value="DNA_ligase_ZBD"/>
    <property type="match status" value="1"/>
</dbReference>
<protein>
    <recommendedName>
        <fullName evidence="3 14">DNA ligase</fullName>
        <ecNumber evidence="2 14">6.5.1.2</ecNumber>
    </recommendedName>
    <alternativeName>
        <fullName evidence="14">Polydeoxyribonucleotide synthase [NAD(+)]</fullName>
    </alternativeName>
</protein>
<keyword evidence="9 14" id="KW-0460">Magnesium</keyword>
<feature type="binding site" evidence="14">
    <location>
        <position position="406"/>
    </location>
    <ligand>
        <name>Zn(2+)</name>
        <dbReference type="ChEBI" id="CHEBI:29105"/>
    </ligand>
</feature>
<comment type="function">
    <text evidence="1 14">DNA ligase that catalyzes the formation of phosphodiester linkages between 5'-phosphoryl and 3'-hydroxyl groups in double-stranded DNA using NAD as a coenzyme and as the energy source for the reaction. It is essential for DNA replication and repair of damaged DNA.</text>
</comment>
<evidence type="ECO:0000256" key="11">
    <source>
        <dbReference type="ARBA" id="ARBA00023204"/>
    </source>
</evidence>
<dbReference type="SMART" id="SM00532">
    <property type="entry name" value="LIGANc"/>
    <property type="match status" value="1"/>
</dbReference>
<name>A0A563DBL9_9FLAO</name>
<keyword evidence="10 14" id="KW-0520">NAD</keyword>
<keyword evidence="6 14" id="KW-0479">Metal-binding</keyword>
<dbReference type="InterPro" id="IPR001679">
    <property type="entry name" value="DNA_ligase"/>
</dbReference>
<dbReference type="PANTHER" id="PTHR23389:SF9">
    <property type="entry name" value="DNA LIGASE"/>
    <property type="match status" value="1"/>
</dbReference>
<dbReference type="GO" id="GO:0003911">
    <property type="term" value="F:DNA ligase (NAD+) activity"/>
    <property type="evidence" value="ECO:0007669"/>
    <property type="project" value="UniProtKB-UniRule"/>
</dbReference>
<evidence type="ECO:0000256" key="2">
    <source>
        <dbReference type="ARBA" id="ARBA00012722"/>
    </source>
</evidence>
<dbReference type="GO" id="GO:0046872">
    <property type="term" value="F:metal ion binding"/>
    <property type="evidence" value="ECO:0007669"/>
    <property type="project" value="UniProtKB-KW"/>
</dbReference>
<dbReference type="InterPro" id="IPR001357">
    <property type="entry name" value="BRCT_dom"/>
</dbReference>
<dbReference type="Pfam" id="PF00533">
    <property type="entry name" value="BRCT"/>
    <property type="match status" value="1"/>
</dbReference>
<keyword evidence="11 14" id="KW-0234">DNA repair</keyword>
<evidence type="ECO:0000256" key="3">
    <source>
        <dbReference type="ARBA" id="ARBA00013308"/>
    </source>
</evidence>
<dbReference type="FunFam" id="1.10.150.20:FF:000007">
    <property type="entry name" value="DNA ligase"/>
    <property type="match status" value="1"/>
</dbReference>
<dbReference type="RefSeq" id="WP_146292663.1">
    <property type="nucleotide sequence ID" value="NZ_SELH01000021.1"/>
</dbReference>
<feature type="binding site" evidence="14">
    <location>
        <position position="134"/>
    </location>
    <ligand>
        <name>NAD(+)</name>
        <dbReference type="ChEBI" id="CHEBI:57540"/>
    </ligand>
</feature>
<dbReference type="EC" id="6.5.1.2" evidence="2 14"/>
<dbReference type="SUPFAM" id="SSF56091">
    <property type="entry name" value="DNA ligase/mRNA capping enzyme, catalytic domain"/>
    <property type="match status" value="1"/>
</dbReference>
<dbReference type="InterPro" id="IPR010994">
    <property type="entry name" value="RuvA_2-like"/>
</dbReference>
<keyword evidence="14" id="KW-0464">Manganese</keyword>
<dbReference type="Gene3D" id="1.10.287.610">
    <property type="entry name" value="Helix hairpin bin"/>
    <property type="match status" value="1"/>
</dbReference>
<sequence length="666" mass="76118">MDNIFIKIQELRKQINHLNYQYYVLDKSEVSDYEFDQLLNELRQLEQAYPELDDPNSPTHRVGGEITKNFSTITHEKRMYSLDNSYSFDDIHDWAERIKKSISDEVEFVCELKYDGLSISILYEQGKFKQAITRGDGFQGDDVSTNVKTIRSVPLELSGDYPERFFIRGEIIMPKKSLEKLNQLRISEGLEPYANPRNTASGSLKLQDSTETAKRGLDCYLYNIISVDDVYATQWESLQYAKNLGFKIGNFAKLCKNLDEVFQFIDYWNTERFNLPFEIDGIVIKVNSLSEQEELGYTSKSPRWAIAYKFKAEKVETKLLSIDYQVGRTGAITPVANLMPVLLAGTVVKRASLHNEDFISKLDLRINDYVFVEKGGEIIPKIVDINYDKREKNTTKIEFIKNCPVCETPLVRKKGEAAHFCPNEDLCPPQVIGRLEHFVSRKAMNIDSVGAETVTLLYKNGLIENISDFYELKKEQLIHLDRMADKSAENIINGIENSKNTPFEKVLYALGIKHIGETIAKKLVKKFKTIENIKNASVEELINTDDIGEKIALSLVEYFSNDVHWRIIEKLKMAGLHFEIEDNNSLISNKLEGKTFLFTGKLTVFTRENAEQMVELNGGKNVSSVSKNLNYLIVGEKAGSKLKKAKELGSVIILDEQEFLNLINKP</sequence>
<dbReference type="GO" id="GO:0003677">
    <property type="term" value="F:DNA binding"/>
    <property type="evidence" value="ECO:0007669"/>
    <property type="project" value="InterPro"/>
</dbReference>
<dbReference type="Pfam" id="PF14520">
    <property type="entry name" value="HHH_5"/>
    <property type="match status" value="1"/>
</dbReference>
<dbReference type="FunFam" id="2.40.50.140:FF:000012">
    <property type="entry name" value="DNA ligase"/>
    <property type="match status" value="1"/>
</dbReference>
<comment type="cofactor">
    <cofactor evidence="14">
        <name>Mg(2+)</name>
        <dbReference type="ChEBI" id="CHEBI:18420"/>
    </cofactor>
    <cofactor evidence="14">
        <name>Mn(2+)</name>
        <dbReference type="ChEBI" id="CHEBI:29035"/>
    </cofactor>
</comment>
<dbReference type="Gene3D" id="2.40.50.140">
    <property type="entry name" value="Nucleic acid-binding proteins"/>
    <property type="match status" value="1"/>
</dbReference>
<evidence type="ECO:0000256" key="12">
    <source>
        <dbReference type="ARBA" id="ARBA00034005"/>
    </source>
</evidence>
<dbReference type="PROSITE" id="PS50172">
    <property type="entry name" value="BRCT"/>
    <property type="match status" value="1"/>
</dbReference>
<organism evidence="16 17">
    <name type="scientific">Apibacter muscae</name>
    <dbReference type="NCBI Taxonomy" id="2509004"/>
    <lineage>
        <taxon>Bacteria</taxon>
        <taxon>Pseudomonadati</taxon>
        <taxon>Bacteroidota</taxon>
        <taxon>Flavobacteriia</taxon>
        <taxon>Flavobacteriales</taxon>
        <taxon>Weeksellaceae</taxon>
        <taxon>Apibacter</taxon>
    </lineage>
</organism>
<dbReference type="InterPro" id="IPR036420">
    <property type="entry name" value="BRCT_dom_sf"/>
</dbReference>
<evidence type="ECO:0000256" key="1">
    <source>
        <dbReference type="ARBA" id="ARBA00004067"/>
    </source>
</evidence>
<feature type="binding site" evidence="14">
    <location>
        <position position="427"/>
    </location>
    <ligand>
        <name>Zn(2+)</name>
        <dbReference type="ChEBI" id="CHEBI:29105"/>
    </ligand>
</feature>
<evidence type="ECO:0000256" key="8">
    <source>
        <dbReference type="ARBA" id="ARBA00022833"/>
    </source>
</evidence>
<dbReference type="NCBIfam" id="TIGR00575">
    <property type="entry name" value="dnlj"/>
    <property type="match status" value="1"/>
</dbReference>
<evidence type="ECO:0000313" key="16">
    <source>
        <dbReference type="EMBL" id="TWP27718.1"/>
    </source>
</evidence>
<dbReference type="InterPro" id="IPR012340">
    <property type="entry name" value="NA-bd_OB-fold"/>
</dbReference>
<dbReference type="SUPFAM" id="SSF50249">
    <property type="entry name" value="Nucleic acid-binding proteins"/>
    <property type="match status" value="1"/>
</dbReference>
<dbReference type="PIRSF" id="PIRSF001604">
    <property type="entry name" value="LigA"/>
    <property type="match status" value="1"/>
</dbReference>
<dbReference type="Pfam" id="PF03120">
    <property type="entry name" value="OB_DNA_ligase"/>
    <property type="match status" value="1"/>
</dbReference>
<dbReference type="InterPro" id="IPR013840">
    <property type="entry name" value="DNAligase_N"/>
</dbReference>
<dbReference type="SMART" id="SM00278">
    <property type="entry name" value="HhH1"/>
    <property type="match status" value="4"/>
</dbReference>
<dbReference type="GO" id="GO:0006281">
    <property type="term" value="P:DNA repair"/>
    <property type="evidence" value="ECO:0007669"/>
    <property type="project" value="UniProtKB-KW"/>
</dbReference>
<dbReference type="PROSITE" id="PS01056">
    <property type="entry name" value="DNA_LIGASE_N2"/>
    <property type="match status" value="1"/>
</dbReference>
<gene>
    <name evidence="14 16" type="primary">ligA</name>
    <name evidence="16" type="ORF">ETU09_06380</name>
</gene>
<dbReference type="InterPro" id="IPR033136">
    <property type="entry name" value="DNA_ligase_CS"/>
</dbReference>
<feature type="binding site" evidence="14">
    <location>
        <begin position="32"/>
        <end position="36"/>
    </location>
    <ligand>
        <name>NAD(+)</name>
        <dbReference type="ChEBI" id="CHEBI:57540"/>
    </ligand>
</feature>
<dbReference type="Gene3D" id="6.20.10.30">
    <property type="match status" value="1"/>
</dbReference>
<dbReference type="SUPFAM" id="SSF47781">
    <property type="entry name" value="RuvA domain 2-like"/>
    <property type="match status" value="1"/>
</dbReference>
<evidence type="ECO:0000256" key="13">
    <source>
        <dbReference type="ARBA" id="ARBA00060881"/>
    </source>
</evidence>
<keyword evidence="4 14" id="KW-0436">Ligase</keyword>
<evidence type="ECO:0000259" key="15">
    <source>
        <dbReference type="PROSITE" id="PS50172"/>
    </source>
</evidence>
<dbReference type="FunFam" id="3.30.470.30:FF:000001">
    <property type="entry name" value="DNA ligase"/>
    <property type="match status" value="1"/>
</dbReference>
<dbReference type="CDD" id="cd17748">
    <property type="entry name" value="BRCT_DNA_ligase_like"/>
    <property type="match status" value="1"/>
</dbReference>
<feature type="binding site" evidence="14">
    <location>
        <begin position="81"/>
        <end position="82"/>
    </location>
    <ligand>
        <name>NAD(+)</name>
        <dbReference type="ChEBI" id="CHEBI:57540"/>
    </ligand>
</feature>
<dbReference type="OrthoDB" id="9759736at2"/>
<feature type="binding site" evidence="14">
    <location>
        <position position="170"/>
    </location>
    <ligand>
        <name>NAD(+)</name>
        <dbReference type="ChEBI" id="CHEBI:57540"/>
    </ligand>
</feature>
<evidence type="ECO:0000313" key="17">
    <source>
        <dbReference type="Proteomes" id="UP000319499"/>
    </source>
</evidence>
<dbReference type="PANTHER" id="PTHR23389">
    <property type="entry name" value="CHROMOSOME TRANSMISSION FIDELITY FACTOR 18"/>
    <property type="match status" value="1"/>
</dbReference>
<accession>A0A563DBL9</accession>
<dbReference type="InterPro" id="IPR004150">
    <property type="entry name" value="NAD_DNA_ligase_OB"/>
</dbReference>
<keyword evidence="7 14" id="KW-0227">DNA damage</keyword>
<comment type="similarity">
    <text evidence="13 14">Belongs to the NAD-dependent DNA ligase family. LigA subfamily.</text>
</comment>
<feature type="domain" description="BRCT" evidence="15">
    <location>
        <begin position="586"/>
        <end position="666"/>
    </location>
</feature>
<evidence type="ECO:0000256" key="6">
    <source>
        <dbReference type="ARBA" id="ARBA00022723"/>
    </source>
</evidence>
<dbReference type="NCBIfam" id="NF005932">
    <property type="entry name" value="PRK07956.1"/>
    <property type="match status" value="1"/>
</dbReference>
<dbReference type="InterPro" id="IPR013839">
    <property type="entry name" value="DNAligase_adenylation"/>
</dbReference>
<dbReference type="HAMAP" id="MF_01588">
    <property type="entry name" value="DNA_ligase_A"/>
    <property type="match status" value="1"/>
</dbReference>
<evidence type="ECO:0000256" key="14">
    <source>
        <dbReference type="HAMAP-Rule" id="MF_01588"/>
    </source>
</evidence>
<dbReference type="EMBL" id="SELH01000021">
    <property type="protein sequence ID" value="TWP27718.1"/>
    <property type="molecule type" value="Genomic_DNA"/>
</dbReference>